<sequence>MLEDKRVLLVAPKFYIYHQEIIKELESMGAGVVFFPEIEHTVYSRIAAKVSPSYYHEKVVVPHRRKVIAAAKTNKFDYVFIIRGGYFDATFMTQLREHCLDACFILYQWDSARQNDYRAIIPYFDHVSTFDIEDSKELQIDYRPLFCISQYSTMATATDKITDYDLCFVGAFHSDRLEVVRFFDQHLKEKRRSFYCHMYITKLALLVRLLTGKIKLRDVKYFKTYPLDVSCVANLYQRSSAVLDVELNIQSGLSVRTFEVLGSHTKLITSNKNIKGHSFYNPDIVYVIDRTKLTYYDSFFNIEVLTGKFNMERYSLRDWLVSTFDTQNGN</sequence>
<name>A0A7Z8DUP7_VIBCL</name>
<evidence type="ECO:0008006" key="3">
    <source>
        <dbReference type="Google" id="ProtNLM"/>
    </source>
</evidence>
<gene>
    <name evidence="1" type="ORF">EYB64_05075</name>
</gene>
<dbReference type="RefSeq" id="WP_054103963.1">
    <property type="nucleotide sequence ID" value="NZ_CTBD01000067.1"/>
</dbReference>
<reference evidence="1 2" key="1">
    <citation type="submission" date="2019-02" db="EMBL/GenBank/DDBJ databases">
        <title>Genomic plasticity associated with the antimicrobial resistance in Vibrio cholerae.</title>
        <authorList>
            <person name="Verma J."/>
            <person name="Bag S."/>
            <person name="Saha B."/>
            <person name="Kumar P."/>
            <person name="Ghosh T.S."/>
            <person name="Dayal M."/>
            <person name="Senapati T."/>
            <person name="Mehra S."/>
            <person name="Dey P."/>
            <person name="Desigamani A."/>
            <person name="Kumar D."/>
            <person name="Rana P."/>
            <person name="Kumar B."/>
            <person name="Maiti T.K."/>
            <person name="Sharma N.C."/>
            <person name="Bhadra R.K."/>
            <person name="Mutreja A."/>
            <person name="Nair G.B."/>
            <person name="Ramamurthy T."/>
            <person name="Das B."/>
        </authorList>
    </citation>
    <scope>NUCLEOTIDE SEQUENCE [LARGE SCALE GENOMIC DNA]</scope>
    <source>
        <strain evidence="1 2">IDH06781</strain>
    </source>
</reference>
<organism evidence="1 2">
    <name type="scientific">Vibrio cholerae</name>
    <dbReference type="NCBI Taxonomy" id="666"/>
    <lineage>
        <taxon>Bacteria</taxon>
        <taxon>Pseudomonadati</taxon>
        <taxon>Pseudomonadota</taxon>
        <taxon>Gammaproteobacteria</taxon>
        <taxon>Vibrionales</taxon>
        <taxon>Vibrionaceae</taxon>
        <taxon>Vibrio</taxon>
    </lineage>
</organism>
<protein>
    <recommendedName>
        <fullName evidence="3">Lipopolysaccharide biosynthesis protein</fullName>
    </recommendedName>
</protein>
<dbReference type="EMBL" id="SISP01000005">
    <property type="protein sequence ID" value="TBM44711.1"/>
    <property type="molecule type" value="Genomic_DNA"/>
</dbReference>
<comment type="caution">
    <text evidence="1">The sequence shown here is derived from an EMBL/GenBank/DDBJ whole genome shotgun (WGS) entry which is preliminary data.</text>
</comment>
<dbReference type="AlphaFoldDB" id="A0A7Z8DUP7"/>
<proteinExistence type="predicted"/>
<evidence type="ECO:0000313" key="1">
    <source>
        <dbReference type="EMBL" id="TBM44711.1"/>
    </source>
</evidence>
<evidence type="ECO:0000313" key="2">
    <source>
        <dbReference type="Proteomes" id="UP000294145"/>
    </source>
</evidence>
<dbReference type="Proteomes" id="UP000294145">
    <property type="component" value="Unassembled WGS sequence"/>
</dbReference>
<accession>A0A7Z8DUP7</accession>